<feature type="domain" description="HTH cro/C1-type" evidence="1">
    <location>
        <begin position="25"/>
        <end position="78"/>
    </location>
</feature>
<dbReference type="PROSITE" id="PS50943">
    <property type="entry name" value="HTH_CROC1"/>
    <property type="match status" value="1"/>
</dbReference>
<dbReference type="InterPro" id="IPR001387">
    <property type="entry name" value="Cro/C1-type_HTH"/>
</dbReference>
<accession>A0A930HYK2</accession>
<dbReference type="AlphaFoldDB" id="A0A930HYK2"/>
<evidence type="ECO:0000259" key="1">
    <source>
        <dbReference type="PROSITE" id="PS50943"/>
    </source>
</evidence>
<comment type="caution">
    <text evidence="2">The sequence shown here is derived from an EMBL/GenBank/DDBJ whole genome shotgun (WGS) entry which is preliminary data.</text>
</comment>
<dbReference type="Pfam" id="PF01381">
    <property type="entry name" value="HTH_3"/>
    <property type="match status" value="1"/>
</dbReference>
<gene>
    <name evidence="2" type="ORF">HXN33_07010</name>
</gene>
<proteinExistence type="predicted"/>
<sequence>MTREELLSSPEYWTAEIQQHLYEEIATYMKLHNLNKAQLAERLGCSKSYVTQLLNGDFDHKLSKFVELSLLIGKIPEFTFTDVNEYIENESKELSYSFTIQGVASQQNFQSVVPIIDGTVAA</sequence>
<reference evidence="2" key="1">
    <citation type="submission" date="2020-04" db="EMBL/GenBank/DDBJ databases">
        <title>Deep metagenomics examines the oral microbiome during advanced dental caries in children, revealing novel taxa and co-occurrences with host molecules.</title>
        <authorList>
            <person name="Baker J.L."/>
            <person name="Morton J.T."/>
            <person name="Dinis M."/>
            <person name="Alvarez R."/>
            <person name="Tran N.C."/>
            <person name="Knight R."/>
            <person name="Edlund A."/>
        </authorList>
    </citation>
    <scope>NUCLEOTIDE SEQUENCE</scope>
    <source>
        <strain evidence="2">JCVI_25_bin.9</strain>
    </source>
</reference>
<organism evidence="2 3">
    <name type="scientific">Prevotella histicola</name>
    <dbReference type="NCBI Taxonomy" id="470565"/>
    <lineage>
        <taxon>Bacteria</taxon>
        <taxon>Pseudomonadati</taxon>
        <taxon>Bacteroidota</taxon>
        <taxon>Bacteroidia</taxon>
        <taxon>Bacteroidales</taxon>
        <taxon>Prevotellaceae</taxon>
        <taxon>Prevotella</taxon>
    </lineage>
</organism>
<dbReference type="RefSeq" id="WP_219450336.1">
    <property type="nucleotide sequence ID" value="NZ_CAUOMI010000015.1"/>
</dbReference>
<dbReference type="SMART" id="SM00530">
    <property type="entry name" value="HTH_XRE"/>
    <property type="match status" value="1"/>
</dbReference>
<evidence type="ECO:0000313" key="3">
    <source>
        <dbReference type="Proteomes" id="UP000757461"/>
    </source>
</evidence>
<dbReference type="CDD" id="cd00093">
    <property type="entry name" value="HTH_XRE"/>
    <property type="match status" value="1"/>
</dbReference>
<dbReference type="Proteomes" id="UP000757461">
    <property type="component" value="Unassembled WGS sequence"/>
</dbReference>
<evidence type="ECO:0000313" key="2">
    <source>
        <dbReference type="EMBL" id="MBF1415314.1"/>
    </source>
</evidence>
<name>A0A930HYK2_9BACT</name>
<dbReference type="EMBL" id="JABZSQ010000121">
    <property type="protein sequence ID" value="MBF1415314.1"/>
    <property type="molecule type" value="Genomic_DNA"/>
</dbReference>
<protein>
    <submittedName>
        <fullName evidence="2">Helix-turn-helix transcriptional regulator</fullName>
    </submittedName>
</protein>